<keyword evidence="3" id="KW-1185">Reference proteome</keyword>
<dbReference type="OrthoDB" id="10558348at2759"/>
<reference evidence="2 3" key="1">
    <citation type="journal article" date="2019" name="Sci. Rep.">
        <title>A multi-omics analysis of the grapevine pathogen Lasiodiplodia theobromae reveals that temperature affects the expression of virulence- and pathogenicity-related genes.</title>
        <authorList>
            <person name="Felix C."/>
            <person name="Meneses R."/>
            <person name="Goncalves M.F.M."/>
            <person name="Tilleman L."/>
            <person name="Duarte A.S."/>
            <person name="Jorrin-Novo J.V."/>
            <person name="Van de Peer Y."/>
            <person name="Deforce D."/>
            <person name="Van Nieuwerburgh F."/>
            <person name="Esteves A.C."/>
            <person name="Alves A."/>
        </authorList>
    </citation>
    <scope>NUCLEOTIDE SEQUENCE [LARGE SCALE GENOMIC DNA]</scope>
    <source>
        <strain evidence="2 3">LA-SOL3</strain>
    </source>
</reference>
<name>A0A5N5DBA3_9PEZI</name>
<gene>
    <name evidence="2" type="ORF">DBV05_g6466</name>
</gene>
<evidence type="ECO:0000313" key="2">
    <source>
        <dbReference type="EMBL" id="KAB2574897.1"/>
    </source>
</evidence>
<feature type="compositionally biased region" description="Low complexity" evidence="1">
    <location>
        <begin position="69"/>
        <end position="94"/>
    </location>
</feature>
<sequence>MSTVEGNREKKVRKKVERVALTRPGLPAKPQPQPAEAPPPARPAWTGGRGAAWIQKAREESTARVVPAQSLPSSSQLQESSSSSSSTTRSLQLRTRPQFIPDFKRLQPDDIKPFRFVNIEPLQGLPSPNLDQGWRGHPGVIVGTWDGEVGVVGTTSWGGKGADEKFDRAQDLLLYKKSFFPIFGAPEPVGDVAFDRLMLRTNGPVAFAHNTMIDGRSVRFIPLADFRNECSKYFRQGTRESVFLARGSAQNLEEQLWYLAGLDQVPWKASDHEGLKKWRYFKMREGFKPTQEIPPEARIEAA</sequence>
<evidence type="ECO:0000313" key="3">
    <source>
        <dbReference type="Proteomes" id="UP000325902"/>
    </source>
</evidence>
<dbReference type="AlphaFoldDB" id="A0A5N5DBA3"/>
<feature type="region of interest" description="Disordered" evidence="1">
    <location>
        <begin position="1"/>
        <end position="94"/>
    </location>
</feature>
<evidence type="ECO:0000256" key="1">
    <source>
        <dbReference type="SAM" id="MobiDB-lite"/>
    </source>
</evidence>
<accession>A0A5N5DBA3</accession>
<protein>
    <submittedName>
        <fullName evidence="2">Uncharacterized protein</fullName>
    </submittedName>
</protein>
<organism evidence="2 3">
    <name type="scientific">Lasiodiplodia theobromae</name>
    <dbReference type="NCBI Taxonomy" id="45133"/>
    <lineage>
        <taxon>Eukaryota</taxon>
        <taxon>Fungi</taxon>
        <taxon>Dikarya</taxon>
        <taxon>Ascomycota</taxon>
        <taxon>Pezizomycotina</taxon>
        <taxon>Dothideomycetes</taxon>
        <taxon>Dothideomycetes incertae sedis</taxon>
        <taxon>Botryosphaeriales</taxon>
        <taxon>Botryosphaeriaceae</taxon>
        <taxon>Lasiodiplodia</taxon>
    </lineage>
</organism>
<proteinExistence type="predicted"/>
<comment type="caution">
    <text evidence="2">The sequence shown here is derived from an EMBL/GenBank/DDBJ whole genome shotgun (WGS) entry which is preliminary data.</text>
</comment>
<dbReference type="Proteomes" id="UP000325902">
    <property type="component" value="Unassembled WGS sequence"/>
</dbReference>
<feature type="compositionally biased region" description="Pro residues" evidence="1">
    <location>
        <begin position="27"/>
        <end position="42"/>
    </location>
</feature>
<dbReference type="EMBL" id="VCHE01000038">
    <property type="protein sequence ID" value="KAB2574897.1"/>
    <property type="molecule type" value="Genomic_DNA"/>
</dbReference>